<dbReference type="SUPFAM" id="SSF54593">
    <property type="entry name" value="Glyoxalase/Bleomycin resistance protein/Dihydroxybiphenyl dioxygenase"/>
    <property type="match status" value="1"/>
</dbReference>
<evidence type="ECO:0000313" key="3">
    <source>
        <dbReference type="Proteomes" id="UP000600026"/>
    </source>
</evidence>
<gene>
    <name evidence="2" type="ORF">Sxan_02350</name>
</gene>
<reference evidence="2" key="1">
    <citation type="submission" date="2020-09" db="EMBL/GenBank/DDBJ databases">
        <title>Whole genome shotgun sequence of Streptomyces xanthophaeus NBRC 12829.</title>
        <authorList>
            <person name="Komaki H."/>
            <person name="Tamura T."/>
        </authorList>
    </citation>
    <scope>NUCLEOTIDE SEQUENCE</scope>
    <source>
        <strain evidence="2">NBRC 12829</strain>
    </source>
</reference>
<dbReference type="InterPro" id="IPR004360">
    <property type="entry name" value="Glyas_Fos-R_dOase_dom"/>
</dbReference>
<accession>A0A919GUI1</accession>
<feature type="domain" description="VOC" evidence="1">
    <location>
        <begin position="1"/>
        <end position="123"/>
    </location>
</feature>
<evidence type="ECO:0000259" key="1">
    <source>
        <dbReference type="PROSITE" id="PS51819"/>
    </source>
</evidence>
<dbReference type="Proteomes" id="UP000600026">
    <property type="component" value="Unassembled WGS sequence"/>
</dbReference>
<comment type="caution">
    <text evidence="2">The sequence shown here is derived from an EMBL/GenBank/DDBJ whole genome shotgun (WGS) entry which is preliminary data.</text>
</comment>
<keyword evidence="3" id="KW-1185">Reference proteome</keyword>
<dbReference type="Gene3D" id="3.10.180.10">
    <property type="entry name" value="2,3-Dihydroxybiphenyl 1,2-Dioxygenase, domain 1"/>
    <property type="match status" value="1"/>
</dbReference>
<dbReference type="RefSeq" id="WP_031147152.1">
    <property type="nucleotide sequence ID" value="NZ_BNEE01000003.1"/>
</dbReference>
<dbReference type="Pfam" id="PF00903">
    <property type="entry name" value="Glyoxalase"/>
    <property type="match status" value="1"/>
</dbReference>
<dbReference type="InterPro" id="IPR037523">
    <property type="entry name" value="VOC_core"/>
</dbReference>
<proteinExistence type="predicted"/>
<dbReference type="PROSITE" id="PS51819">
    <property type="entry name" value="VOC"/>
    <property type="match status" value="1"/>
</dbReference>
<name>A0A919GUI1_9ACTN</name>
<dbReference type="OrthoDB" id="9798201at2"/>
<dbReference type="EMBL" id="BNEE01000003">
    <property type="protein sequence ID" value="GHI82871.1"/>
    <property type="molecule type" value="Genomic_DNA"/>
</dbReference>
<dbReference type="InterPro" id="IPR029068">
    <property type="entry name" value="Glyas_Bleomycin-R_OHBP_Dase"/>
</dbReference>
<evidence type="ECO:0000313" key="2">
    <source>
        <dbReference type="EMBL" id="GHI82871.1"/>
    </source>
</evidence>
<protein>
    <recommendedName>
        <fullName evidence="1">VOC domain-containing protein</fullName>
    </recommendedName>
</protein>
<sequence length="133" mass="14689">MNVVTTKVSLTVRDVGASSRFFTAHLGFREAESAEGYVCLRRDDASAEIALSERDLALPPPARLGLGLADLVVTLVVRDVVAEYERLRREGAPLTRRLHQEPWGDLQFQLTDPNGVVVRLTEWVPPVGAPEQI</sequence>
<dbReference type="AlphaFoldDB" id="A0A919GUI1"/>
<organism evidence="2 3">
    <name type="scientific">Streptomyces xanthophaeus</name>
    <dbReference type="NCBI Taxonomy" id="67385"/>
    <lineage>
        <taxon>Bacteria</taxon>
        <taxon>Bacillati</taxon>
        <taxon>Actinomycetota</taxon>
        <taxon>Actinomycetes</taxon>
        <taxon>Kitasatosporales</taxon>
        <taxon>Streptomycetaceae</taxon>
        <taxon>Streptomyces</taxon>
    </lineage>
</organism>